<evidence type="ECO:0000313" key="1">
    <source>
        <dbReference type="EMBL" id="SDT55544.1"/>
    </source>
</evidence>
<evidence type="ECO:0000313" key="2">
    <source>
        <dbReference type="Proteomes" id="UP000198688"/>
    </source>
</evidence>
<keyword evidence="2" id="KW-1185">Reference proteome</keyword>
<dbReference type="RefSeq" id="WP_092546417.1">
    <property type="nucleotide sequence ID" value="NZ_BOMJ01000062.1"/>
</dbReference>
<dbReference type="AlphaFoldDB" id="A0A1H2BBL3"/>
<gene>
    <name evidence="1" type="ORF">SAMN04489716_4487</name>
</gene>
<accession>A0A1H2BBL3</accession>
<protein>
    <submittedName>
        <fullName evidence="1">Uncharacterized protein</fullName>
    </submittedName>
</protein>
<dbReference type="Proteomes" id="UP000198688">
    <property type="component" value="Chromosome I"/>
</dbReference>
<dbReference type="EMBL" id="LT629758">
    <property type="protein sequence ID" value="SDT55544.1"/>
    <property type="molecule type" value="Genomic_DNA"/>
</dbReference>
<name>A0A1H2BBL3_9ACTN</name>
<dbReference type="OrthoDB" id="3294586at2"/>
<reference evidence="1 2" key="1">
    <citation type="submission" date="2016-10" db="EMBL/GenBank/DDBJ databases">
        <authorList>
            <person name="de Groot N.N."/>
        </authorList>
    </citation>
    <scope>NUCLEOTIDE SEQUENCE [LARGE SCALE GENOMIC DNA]</scope>
    <source>
        <strain evidence="1 2">DSM 43941</strain>
    </source>
</reference>
<proteinExistence type="predicted"/>
<organism evidence="1 2">
    <name type="scientific">Actinoplanes derwentensis</name>
    <dbReference type="NCBI Taxonomy" id="113562"/>
    <lineage>
        <taxon>Bacteria</taxon>
        <taxon>Bacillati</taxon>
        <taxon>Actinomycetota</taxon>
        <taxon>Actinomycetes</taxon>
        <taxon>Micromonosporales</taxon>
        <taxon>Micromonosporaceae</taxon>
        <taxon>Actinoplanes</taxon>
    </lineage>
</organism>
<sequence length="150" mass="16116">MGFSGTIVVARFEQPMAGLSEILDEQVFDNGWRCLWLDSDSPPKPQELVAATHAPALCAYVFDSDLADVEAGSPGGRSWHTYLHPQTAEELGAPALQQPLEEVVARIVDWAGEAGHVVDATVVAQALTAENVFVEETLLNLMKVLGISSD</sequence>
<dbReference type="STRING" id="113562.SAMN04489716_4487"/>